<dbReference type="Pfam" id="PF13359">
    <property type="entry name" value="DDE_Tnp_4"/>
    <property type="match status" value="1"/>
</dbReference>
<dbReference type="GO" id="GO:0016787">
    <property type="term" value="F:hydrolase activity"/>
    <property type="evidence" value="ECO:0007669"/>
    <property type="project" value="UniProtKB-KW"/>
</dbReference>
<comment type="subcellular location">
    <subcellularLocation>
        <location evidence="2">Nucleus</location>
    </subcellularLocation>
</comment>
<reference evidence="10" key="1">
    <citation type="journal article" date="2017" name="PLoS ONE">
        <title>The Agassiz's desert tortoise genome provides a resource for the conservation of a threatened species.</title>
        <authorList>
            <person name="Tollis M."/>
            <person name="DeNardo D.F."/>
            <person name="Cornelius J.A."/>
            <person name="Dolby G.A."/>
            <person name="Edwards T."/>
            <person name="Henen B.T."/>
            <person name="Karl A.E."/>
            <person name="Murphy R.W."/>
            <person name="Kusumi K."/>
        </authorList>
    </citation>
    <scope>NUCLEOTIDE SEQUENCE [LARGE SCALE GENOMIC DNA]</scope>
</reference>
<evidence type="ECO:0000256" key="6">
    <source>
        <dbReference type="ARBA" id="ARBA00022801"/>
    </source>
</evidence>
<evidence type="ECO:0000256" key="4">
    <source>
        <dbReference type="ARBA" id="ARBA00022722"/>
    </source>
</evidence>
<name>A0A452ID16_9SAUR</name>
<dbReference type="PANTHER" id="PTHR22930:SF236">
    <property type="entry name" value="PROTEIN ALP1-LIKE-RELATED"/>
    <property type="match status" value="1"/>
</dbReference>
<protein>
    <recommendedName>
        <fullName evidence="8">DDE Tnp4 domain-containing protein</fullName>
    </recommendedName>
</protein>
<keyword evidence="6" id="KW-0378">Hydrolase</keyword>
<keyword evidence="4" id="KW-0540">Nuclease</keyword>
<dbReference type="InterPro" id="IPR027806">
    <property type="entry name" value="HARBI1_dom"/>
</dbReference>
<dbReference type="Proteomes" id="UP000291020">
    <property type="component" value="Unassembled WGS sequence"/>
</dbReference>
<dbReference type="PANTHER" id="PTHR22930">
    <property type="match status" value="1"/>
</dbReference>
<dbReference type="AlphaFoldDB" id="A0A452ID16"/>
<comment type="cofactor">
    <cofactor evidence="1">
        <name>a divalent metal cation</name>
        <dbReference type="ChEBI" id="CHEBI:60240"/>
    </cofactor>
</comment>
<keyword evidence="5" id="KW-0479">Metal-binding</keyword>
<evidence type="ECO:0000256" key="5">
    <source>
        <dbReference type="ARBA" id="ARBA00022723"/>
    </source>
</evidence>
<dbReference type="GO" id="GO:0046872">
    <property type="term" value="F:metal ion binding"/>
    <property type="evidence" value="ECO:0007669"/>
    <property type="project" value="UniProtKB-KW"/>
</dbReference>
<dbReference type="GO" id="GO:0005634">
    <property type="term" value="C:nucleus"/>
    <property type="evidence" value="ECO:0007669"/>
    <property type="project" value="UniProtKB-SubCell"/>
</dbReference>
<dbReference type="Ensembl" id="ENSGAGT00000029197.1">
    <property type="protein sequence ID" value="ENSGAGP00000025662.1"/>
    <property type="gene ID" value="ENSGAGG00000018738.1"/>
</dbReference>
<dbReference type="STRING" id="38772.ENSGAGP00000025662"/>
<dbReference type="GO" id="GO:0004518">
    <property type="term" value="F:nuclease activity"/>
    <property type="evidence" value="ECO:0007669"/>
    <property type="project" value="UniProtKB-KW"/>
</dbReference>
<keyword evidence="7" id="KW-0539">Nucleus</keyword>
<evidence type="ECO:0000256" key="2">
    <source>
        <dbReference type="ARBA" id="ARBA00004123"/>
    </source>
</evidence>
<organism evidence="9 10">
    <name type="scientific">Gopherus agassizii</name>
    <name type="common">Agassiz's desert tortoise</name>
    <dbReference type="NCBI Taxonomy" id="38772"/>
    <lineage>
        <taxon>Eukaryota</taxon>
        <taxon>Metazoa</taxon>
        <taxon>Chordata</taxon>
        <taxon>Craniata</taxon>
        <taxon>Vertebrata</taxon>
        <taxon>Euteleostomi</taxon>
        <taxon>Archelosauria</taxon>
        <taxon>Testudinata</taxon>
        <taxon>Testudines</taxon>
        <taxon>Cryptodira</taxon>
        <taxon>Durocryptodira</taxon>
        <taxon>Testudinoidea</taxon>
        <taxon>Testudinidae</taxon>
        <taxon>Gopherus</taxon>
    </lineage>
</organism>
<accession>A0A452ID16</accession>
<feature type="domain" description="DDE Tnp4" evidence="8">
    <location>
        <begin position="284"/>
        <end position="447"/>
    </location>
</feature>
<reference evidence="9" key="3">
    <citation type="submission" date="2025-09" db="UniProtKB">
        <authorList>
            <consortium name="Ensembl"/>
        </authorList>
    </citation>
    <scope>IDENTIFICATION</scope>
</reference>
<evidence type="ECO:0000256" key="7">
    <source>
        <dbReference type="ARBA" id="ARBA00023242"/>
    </source>
</evidence>
<evidence type="ECO:0000256" key="3">
    <source>
        <dbReference type="ARBA" id="ARBA00006958"/>
    </source>
</evidence>
<comment type="similarity">
    <text evidence="3">Belongs to the HARBI1 family.</text>
</comment>
<proteinExistence type="inferred from homology"/>
<evidence type="ECO:0000313" key="9">
    <source>
        <dbReference type="Ensembl" id="ENSGAGP00000025662.1"/>
    </source>
</evidence>
<evidence type="ECO:0000313" key="10">
    <source>
        <dbReference type="Proteomes" id="UP000291020"/>
    </source>
</evidence>
<keyword evidence="10" id="KW-1185">Reference proteome</keyword>
<reference evidence="9" key="2">
    <citation type="submission" date="2025-08" db="UniProtKB">
        <authorList>
            <consortium name="Ensembl"/>
        </authorList>
    </citation>
    <scope>IDENTIFICATION</scope>
</reference>
<evidence type="ECO:0000259" key="8">
    <source>
        <dbReference type="Pfam" id="PF13359"/>
    </source>
</evidence>
<evidence type="ECO:0000256" key="1">
    <source>
        <dbReference type="ARBA" id="ARBA00001968"/>
    </source>
</evidence>
<sequence>MSTGGARLPCRPRNPTIAAACGRPAPRKGTWPGEPWGCRAGACGVSPGGAGGGDPAEGAQLARRLLRPSPGLLRRFPSRGGRAPDLKMREWLVLLLCPGRRREMAGRGAGAERAAWLRQYYTQRQKRLMTLLIARRRRSSCYFHPRSWPSFRNADWWEQVVLKDFQPRDWLEKFRMSKETFFYVCNQLRPKLSHPSTQPHPMLPLEQRVAVAVWHLATNVEYQTISPLFGVGPSTVQNCVKEVSYAIVLLLKPLYLRLPSEQELENMVRIFSARWGFPHCIGAMDSLHVPIHAPAHLGADYCNSQRWHSVLTQATVDGLGQFWDICAGFPGSMANSTVLENSSLWVLAREGRLFPTPLKHFMGRAQRYVLLGDASYPLRDWILKPYSEDGTLTPQQLQFNYRLKRAHSVIENAFLRLKARWQFLLKCDDCSLDLLPTVILACCTLHNVCEAHDSPFNDEWLEVLEPAEFSKPCQPVPMSMDDSSAEEVRELMCEYFESYGEG</sequence>
<dbReference type="InterPro" id="IPR045249">
    <property type="entry name" value="HARBI1-like"/>
</dbReference>